<dbReference type="Pfam" id="PF05719">
    <property type="entry name" value="GPP34"/>
    <property type="match status" value="1"/>
</dbReference>
<keyword evidence="4" id="KW-0446">Lipid-binding</keyword>
<dbReference type="GO" id="GO:0005802">
    <property type="term" value="C:trans-Golgi network"/>
    <property type="evidence" value="ECO:0007669"/>
    <property type="project" value="TreeGrafter"/>
</dbReference>
<keyword evidence="8" id="KW-1185">Reference proteome</keyword>
<name>A0A4Z2DXE0_SCHJA</name>
<dbReference type="EMBL" id="SKCS01000008">
    <property type="protein sequence ID" value="TNN21223.1"/>
    <property type="molecule type" value="Genomic_DNA"/>
</dbReference>
<comment type="subcellular location">
    <subcellularLocation>
        <location evidence="1">Golgi apparatus membrane</location>
        <topology evidence="1">Peripheral membrane protein</topology>
        <orientation evidence="1">Cytoplasmic side</orientation>
    </subcellularLocation>
</comment>
<dbReference type="Proteomes" id="UP000311919">
    <property type="component" value="Unassembled WGS sequence"/>
</dbReference>
<comment type="caution">
    <text evidence="7">The sequence shown here is derived from an EMBL/GenBank/DDBJ whole genome shotgun (WGS) entry which is preliminary data.</text>
</comment>
<keyword evidence="5" id="KW-0472">Membrane</keyword>
<dbReference type="GO" id="GO:0070273">
    <property type="term" value="F:phosphatidylinositol-4-phosphate binding"/>
    <property type="evidence" value="ECO:0007669"/>
    <property type="project" value="InterPro"/>
</dbReference>
<evidence type="ECO:0000313" key="7">
    <source>
        <dbReference type="EMBL" id="TNN21223.1"/>
    </source>
</evidence>
<organism evidence="7 8">
    <name type="scientific">Schistosoma japonicum</name>
    <name type="common">Blood fluke</name>
    <dbReference type="NCBI Taxonomy" id="6182"/>
    <lineage>
        <taxon>Eukaryota</taxon>
        <taxon>Metazoa</taxon>
        <taxon>Spiralia</taxon>
        <taxon>Lophotrochozoa</taxon>
        <taxon>Platyhelminthes</taxon>
        <taxon>Trematoda</taxon>
        <taxon>Digenea</taxon>
        <taxon>Strigeidida</taxon>
        <taxon>Schistosomatoidea</taxon>
        <taxon>Schistosomatidae</taxon>
        <taxon>Schistosoma</taxon>
    </lineage>
</organism>
<evidence type="ECO:0000256" key="1">
    <source>
        <dbReference type="ARBA" id="ARBA00004255"/>
    </source>
</evidence>
<evidence type="ECO:0000256" key="4">
    <source>
        <dbReference type="ARBA" id="ARBA00023121"/>
    </source>
</evidence>
<proteinExistence type="inferred from homology"/>
<evidence type="ECO:0000256" key="3">
    <source>
        <dbReference type="ARBA" id="ARBA00023034"/>
    </source>
</evidence>
<feature type="region of interest" description="Disordered" evidence="6">
    <location>
        <begin position="14"/>
        <end position="39"/>
    </location>
</feature>
<reference evidence="7 8" key="1">
    <citation type="submission" date="2019-03" db="EMBL/GenBank/DDBJ databases">
        <title>An improved genome assembly of the fluke Schistosoma japonicum.</title>
        <authorList>
            <person name="Hu W."/>
            <person name="Luo F."/>
            <person name="Yin M."/>
            <person name="Mo X."/>
            <person name="Sun C."/>
            <person name="Wu Q."/>
            <person name="Zhu B."/>
            <person name="Xiang M."/>
            <person name="Wang J."/>
            <person name="Wang Y."/>
            <person name="Zhang T."/>
            <person name="Xu B."/>
            <person name="Zheng H."/>
            <person name="Feng Z."/>
        </authorList>
    </citation>
    <scope>NUCLEOTIDE SEQUENCE [LARGE SCALE GENOMIC DNA]</scope>
    <source>
        <strain evidence="7">HuSjv2</strain>
        <tissue evidence="7">Worms</tissue>
    </source>
</reference>
<gene>
    <name evidence="7" type="ORF">EWB00_010405</name>
</gene>
<accession>A0A4Z2DXE0</accession>
<dbReference type="Gene3D" id="1.10.3630.10">
    <property type="entry name" value="yeast vps74-n-term truncation variant domain like"/>
    <property type="match status" value="1"/>
</dbReference>
<protein>
    <submittedName>
        <fullName evidence="7">Golgi phosphoprotein 3 isoform 1</fullName>
    </submittedName>
</protein>
<evidence type="ECO:0000313" key="8">
    <source>
        <dbReference type="Proteomes" id="UP000311919"/>
    </source>
</evidence>
<dbReference type="InterPro" id="IPR038261">
    <property type="entry name" value="GPP34-like_sf"/>
</dbReference>
<dbReference type="OrthoDB" id="2189106at2759"/>
<dbReference type="PANTHER" id="PTHR12704">
    <property type="entry name" value="TRANS-GOLGI PROTEIN GMX33"/>
    <property type="match status" value="1"/>
</dbReference>
<sequence>MTETGEAVIVRRNVAKENSNQLGTSNDPENEPESETESKEIRLTLMEEVLLLGLKDREVSSLYLFINHQGYLSFWNDNVCYGLRGCILVELGLRNRIGLEPCGMRRKNVSSRNIVVKKYVPTGDSLLDEALKHINERKPLNTETWINYLSGGFFCTNSYLFIGETWNPVNLPLQLRNVRERIAKNLVEKRICTTEKQNFILFDMMTHPLVDVESKQRVISRIQDVVLNRWSTDIQKIDKRLLSLVLLSHCSDVLESALQHLADNVYDLARRRIDEALQLDFSTEANKEGSCEMLWAVMAALNS</sequence>
<dbReference type="PANTHER" id="PTHR12704:SF2">
    <property type="entry name" value="GOLGI PHOSPHOPROTEIN 3 HOMOLOG SAURON"/>
    <property type="match status" value="1"/>
</dbReference>
<evidence type="ECO:0000256" key="5">
    <source>
        <dbReference type="ARBA" id="ARBA00023136"/>
    </source>
</evidence>
<comment type="similarity">
    <text evidence="2">Belongs to the GOLPH3/VPS74 family.</text>
</comment>
<dbReference type="GO" id="GO:0031985">
    <property type="term" value="C:Golgi cisterna"/>
    <property type="evidence" value="ECO:0007669"/>
    <property type="project" value="TreeGrafter"/>
</dbReference>
<dbReference type="GO" id="GO:0043001">
    <property type="term" value="P:Golgi to plasma membrane protein transport"/>
    <property type="evidence" value="ECO:0007669"/>
    <property type="project" value="TreeGrafter"/>
</dbReference>
<dbReference type="InterPro" id="IPR008628">
    <property type="entry name" value="GPP34-like"/>
</dbReference>
<evidence type="ECO:0000256" key="6">
    <source>
        <dbReference type="SAM" id="MobiDB-lite"/>
    </source>
</evidence>
<evidence type="ECO:0000256" key="2">
    <source>
        <dbReference type="ARBA" id="ARBA00007284"/>
    </source>
</evidence>
<dbReference type="GO" id="GO:0005829">
    <property type="term" value="C:cytosol"/>
    <property type="evidence" value="ECO:0007669"/>
    <property type="project" value="TreeGrafter"/>
</dbReference>
<dbReference type="GO" id="GO:0000139">
    <property type="term" value="C:Golgi membrane"/>
    <property type="evidence" value="ECO:0007669"/>
    <property type="project" value="UniProtKB-SubCell"/>
</dbReference>
<dbReference type="STRING" id="6182.A0A4Z2DXE0"/>
<dbReference type="GO" id="GO:0007030">
    <property type="term" value="P:Golgi organization"/>
    <property type="evidence" value="ECO:0007669"/>
    <property type="project" value="TreeGrafter"/>
</dbReference>
<dbReference type="GO" id="GO:0006890">
    <property type="term" value="P:retrograde vesicle-mediated transport, Golgi to endoplasmic reticulum"/>
    <property type="evidence" value="ECO:0007669"/>
    <property type="project" value="TreeGrafter"/>
</dbReference>
<dbReference type="AlphaFoldDB" id="A0A4Z2DXE0"/>
<keyword evidence="3" id="KW-0333">Golgi apparatus</keyword>
<dbReference type="GO" id="GO:0048194">
    <property type="term" value="P:Golgi vesicle budding"/>
    <property type="evidence" value="ECO:0007669"/>
    <property type="project" value="TreeGrafter"/>
</dbReference>